<evidence type="ECO:0000313" key="3">
    <source>
        <dbReference type="Proteomes" id="UP000800040"/>
    </source>
</evidence>
<keyword evidence="3" id="KW-1185">Reference proteome</keyword>
<sequence length="138" mass="15001">MEGGPTDDASHYLHQSLRTATARMDDLPPPPPQPPSHRGDAIPKPTTITPPPPPPPPPLPTHLSKFSRPMGRAKRPLHQRLPAPPSPLLPKKTSTTNPSNPSPYSSTAHSWTQKSSKQFSTSQNHQAPRSQLPYPASK</sequence>
<feature type="region of interest" description="Disordered" evidence="1">
    <location>
        <begin position="1"/>
        <end position="138"/>
    </location>
</feature>
<accession>A0A6A5KKB1</accession>
<dbReference type="Proteomes" id="UP000800040">
    <property type="component" value="Unassembled WGS sequence"/>
</dbReference>
<gene>
    <name evidence="2" type="ORF">BDW02DRAFT_619997</name>
</gene>
<protein>
    <submittedName>
        <fullName evidence="2">Uncharacterized protein</fullName>
    </submittedName>
</protein>
<dbReference type="EMBL" id="ML975248">
    <property type="protein sequence ID" value="KAF1838855.1"/>
    <property type="molecule type" value="Genomic_DNA"/>
</dbReference>
<name>A0A6A5KKB1_9PLEO</name>
<reference evidence="2" key="1">
    <citation type="submission" date="2020-01" db="EMBL/GenBank/DDBJ databases">
        <authorList>
            <consortium name="DOE Joint Genome Institute"/>
            <person name="Haridas S."/>
            <person name="Albert R."/>
            <person name="Binder M."/>
            <person name="Bloem J."/>
            <person name="Labutti K."/>
            <person name="Salamov A."/>
            <person name="Andreopoulos B."/>
            <person name="Baker S.E."/>
            <person name="Barry K."/>
            <person name="Bills G."/>
            <person name="Bluhm B.H."/>
            <person name="Cannon C."/>
            <person name="Castanera R."/>
            <person name="Culley D.E."/>
            <person name="Daum C."/>
            <person name="Ezra D."/>
            <person name="Gonzalez J.B."/>
            <person name="Henrissat B."/>
            <person name="Kuo A."/>
            <person name="Liang C."/>
            <person name="Lipzen A."/>
            <person name="Lutzoni F."/>
            <person name="Magnuson J."/>
            <person name="Mondo S."/>
            <person name="Nolan M."/>
            <person name="Ohm R."/>
            <person name="Pangilinan J."/>
            <person name="Park H.-J."/>
            <person name="Ramirez L."/>
            <person name="Alfaro M."/>
            <person name="Sun H."/>
            <person name="Tritt A."/>
            <person name="Yoshinaga Y."/>
            <person name="Zwiers L.-H."/>
            <person name="Turgeon B.G."/>
            <person name="Goodwin S.B."/>
            <person name="Spatafora J.W."/>
            <person name="Crous P.W."/>
            <person name="Grigoriev I.V."/>
        </authorList>
    </citation>
    <scope>NUCLEOTIDE SEQUENCE</scope>
    <source>
        <strain evidence="2">P77</strain>
    </source>
</reference>
<proteinExistence type="predicted"/>
<dbReference type="AlphaFoldDB" id="A0A6A5KKB1"/>
<evidence type="ECO:0000313" key="2">
    <source>
        <dbReference type="EMBL" id="KAF1838855.1"/>
    </source>
</evidence>
<feature type="compositionally biased region" description="Pro residues" evidence="1">
    <location>
        <begin position="48"/>
        <end position="60"/>
    </location>
</feature>
<feature type="compositionally biased region" description="Low complexity" evidence="1">
    <location>
        <begin position="89"/>
        <end position="123"/>
    </location>
</feature>
<evidence type="ECO:0000256" key="1">
    <source>
        <dbReference type="SAM" id="MobiDB-lite"/>
    </source>
</evidence>
<organism evidence="2 3">
    <name type="scientific">Decorospora gaudefroyi</name>
    <dbReference type="NCBI Taxonomy" id="184978"/>
    <lineage>
        <taxon>Eukaryota</taxon>
        <taxon>Fungi</taxon>
        <taxon>Dikarya</taxon>
        <taxon>Ascomycota</taxon>
        <taxon>Pezizomycotina</taxon>
        <taxon>Dothideomycetes</taxon>
        <taxon>Pleosporomycetidae</taxon>
        <taxon>Pleosporales</taxon>
        <taxon>Pleosporineae</taxon>
        <taxon>Pleosporaceae</taxon>
        <taxon>Decorospora</taxon>
    </lineage>
</organism>